<evidence type="ECO:0000256" key="7">
    <source>
        <dbReference type="SAM" id="Phobius"/>
    </source>
</evidence>
<dbReference type="RefSeq" id="WP_131569819.1">
    <property type="nucleotide sequence ID" value="NZ_JAINFK010000006.1"/>
</dbReference>
<dbReference type="GO" id="GO:0098797">
    <property type="term" value="C:plasma membrane protein complex"/>
    <property type="evidence" value="ECO:0007669"/>
    <property type="project" value="TreeGrafter"/>
</dbReference>
<dbReference type="InterPro" id="IPR051447">
    <property type="entry name" value="Lipoprotein-release_system"/>
</dbReference>
<keyword evidence="6 7" id="KW-0472">Membrane</keyword>
<proteinExistence type="inferred from homology"/>
<dbReference type="OrthoDB" id="5137249at2"/>
<evidence type="ECO:0000256" key="6">
    <source>
        <dbReference type="ARBA" id="ARBA00023136"/>
    </source>
</evidence>
<evidence type="ECO:0000259" key="9">
    <source>
        <dbReference type="Pfam" id="PF12704"/>
    </source>
</evidence>
<comment type="caution">
    <text evidence="10">The sequence shown here is derived from an EMBL/GenBank/DDBJ whole genome shotgun (WGS) entry which is preliminary data.</text>
</comment>
<evidence type="ECO:0000256" key="3">
    <source>
        <dbReference type="ARBA" id="ARBA00022475"/>
    </source>
</evidence>
<feature type="domain" description="MacB-like periplasmic core" evidence="9">
    <location>
        <begin position="434"/>
        <end position="625"/>
    </location>
</feature>
<feature type="domain" description="ABC3 transporter permease C-terminal" evidence="8">
    <location>
        <begin position="273"/>
        <end position="389"/>
    </location>
</feature>
<evidence type="ECO:0000256" key="4">
    <source>
        <dbReference type="ARBA" id="ARBA00022692"/>
    </source>
</evidence>
<gene>
    <name evidence="10" type="ORF">E0D97_13595</name>
</gene>
<dbReference type="PANTHER" id="PTHR30489:SF0">
    <property type="entry name" value="LIPOPROTEIN-RELEASING SYSTEM TRANSMEMBRANE PROTEIN LOLE"/>
    <property type="match status" value="1"/>
</dbReference>
<keyword evidence="11" id="KW-1185">Reference proteome</keyword>
<keyword evidence="4 7" id="KW-0812">Transmembrane</keyword>
<accession>A0A4R0PBS9</accession>
<evidence type="ECO:0000313" key="10">
    <source>
        <dbReference type="EMBL" id="TCD13501.1"/>
    </source>
</evidence>
<feature type="transmembrane region" description="Helical" evidence="7">
    <location>
        <begin position="20"/>
        <end position="43"/>
    </location>
</feature>
<feature type="transmembrane region" description="Helical" evidence="7">
    <location>
        <begin position="655"/>
        <end position="678"/>
    </location>
</feature>
<dbReference type="EMBL" id="SJST01000005">
    <property type="protein sequence ID" value="TCD13501.1"/>
    <property type="molecule type" value="Genomic_DNA"/>
</dbReference>
<dbReference type="Pfam" id="PF02687">
    <property type="entry name" value="FtsX"/>
    <property type="match status" value="2"/>
</dbReference>
<reference evidence="10 11" key="1">
    <citation type="journal article" date="2015" name="Antonie Van Leeuwenhoek">
        <title>Oricola cellulosilytica gen. nov., sp. nov., a cellulose-degrading bacterium of the family Phyllobacteriaceae isolated from surface seashore water, and emended descriptions of Mesorhizobium loti and Phyllobacterium myrsinacearum.</title>
        <authorList>
            <person name="Hameed A."/>
            <person name="Shahina M."/>
            <person name="Lai W.A."/>
            <person name="Lin S.Y."/>
            <person name="Young L.S."/>
            <person name="Liu Y.C."/>
            <person name="Hsu Y.H."/>
            <person name="Young C.C."/>
        </authorList>
    </citation>
    <scope>NUCLEOTIDE SEQUENCE [LARGE SCALE GENOMIC DNA]</scope>
    <source>
        <strain evidence="10 11">KCTC 52183</strain>
    </source>
</reference>
<comment type="subcellular location">
    <subcellularLocation>
        <location evidence="1">Cell membrane</location>
        <topology evidence="1">Multi-pass membrane protein</topology>
    </subcellularLocation>
</comment>
<evidence type="ECO:0000256" key="2">
    <source>
        <dbReference type="ARBA" id="ARBA00005236"/>
    </source>
</evidence>
<evidence type="ECO:0000256" key="5">
    <source>
        <dbReference type="ARBA" id="ARBA00022989"/>
    </source>
</evidence>
<feature type="domain" description="ABC3 transporter permease C-terminal" evidence="8">
    <location>
        <begin position="662"/>
        <end position="777"/>
    </location>
</feature>
<dbReference type="InterPro" id="IPR003838">
    <property type="entry name" value="ABC3_permease_C"/>
</dbReference>
<keyword evidence="5 7" id="KW-1133">Transmembrane helix</keyword>
<dbReference type="InterPro" id="IPR025857">
    <property type="entry name" value="MacB_PCD"/>
</dbReference>
<feature type="transmembrane region" description="Helical" evidence="7">
    <location>
        <begin position="433"/>
        <end position="453"/>
    </location>
</feature>
<keyword evidence="3" id="KW-1003">Cell membrane</keyword>
<dbReference type="Proteomes" id="UP000291301">
    <property type="component" value="Unassembled WGS sequence"/>
</dbReference>
<dbReference type="GO" id="GO:0044874">
    <property type="term" value="P:lipoprotein localization to outer membrane"/>
    <property type="evidence" value="ECO:0007669"/>
    <property type="project" value="TreeGrafter"/>
</dbReference>
<feature type="transmembrane region" description="Helical" evidence="7">
    <location>
        <begin position="268"/>
        <end position="291"/>
    </location>
</feature>
<feature type="transmembrane region" description="Helical" evidence="7">
    <location>
        <begin position="752"/>
        <end position="770"/>
    </location>
</feature>
<protein>
    <submittedName>
        <fullName evidence="10">FtsX-like permease family protein</fullName>
    </submittedName>
</protein>
<dbReference type="Pfam" id="PF12704">
    <property type="entry name" value="MacB_PCD"/>
    <property type="match status" value="1"/>
</dbReference>
<dbReference type="AlphaFoldDB" id="A0A4R0PBS9"/>
<organism evidence="10 11">
    <name type="scientific">Oricola cellulosilytica</name>
    <dbReference type="NCBI Taxonomy" id="1429082"/>
    <lineage>
        <taxon>Bacteria</taxon>
        <taxon>Pseudomonadati</taxon>
        <taxon>Pseudomonadota</taxon>
        <taxon>Alphaproteobacteria</taxon>
        <taxon>Hyphomicrobiales</taxon>
        <taxon>Ahrensiaceae</taxon>
        <taxon>Oricola</taxon>
    </lineage>
</organism>
<feature type="transmembrane region" description="Helical" evidence="7">
    <location>
        <begin position="712"/>
        <end position="732"/>
    </location>
</feature>
<name>A0A4R0PBS9_9HYPH</name>
<dbReference type="PANTHER" id="PTHR30489">
    <property type="entry name" value="LIPOPROTEIN-RELEASING SYSTEM TRANSMEMBRANE PROTEIN LOLE"/>
    <property type="match status" value="1"/>
</dbReference>
<feature type="transmembrane region" description="Helical" evidence="7">
    <location>
        <begin position="357"/>
        <end position="379"/>
    </location>
</feature>
<sequence length="787" mass="85707">MRALDKKLLRDFARLWVQALSIALVLGSGVAILLISFGMYGALENTREAYYERNRFADVFAGVKRAPRSLERDIVAIDGVWAVELRTVAEAILDLPFRPEASVGRFVSIPAGDGARLNVPLLRSGQFPDPQSSNEVLVNEPFALANGFETGDTIRANLNGRRRELTITGTALSPEYIYTIGPGQLLPDNETFGILWMPQPAVEAAFDTVGAFNDVSLKLTRNAKPEEIIERLDDLLEPYGGLGAYERSEQLSHSFIEAELEQLRTMGYILPPIFFAIAAFLVNMVVGRIVALERSQIGLLKATGYSNMEVSLHYLYLAVLIAIVGVFLGWGFGAWAARGLAQIYAQFFTFPYLLYRIPVTAYATSGLLGIAAAAGGAILNAMKAAKLPPAIAMAPPAPPNFRRSALDGVLTTLRLSQPTMMVFRGIVRWPVRAFLTCLGLALAVAVLVASSFFGDSMDEIVDLAFYQSNRQHAVLAFSENAPETALEDVENLPGVLYAEGQLGLPARLVNGHLEKRIGIDARRPDADLSRALDDRGKVIVAPEEGIMLTERLASQLDVLPGDSVEVHFLTGLRETHDLTVTGTVVQFFGLGAYIDATFAARLLRQSPRISSANVLIDARAIDALHARAKETPSLSGLIMFSKMRNAFRDIISENILVTTTVYVVTAVLITAGVTYNGARIQLSERARELASLRILGFTNAEVSYILMGETMLLVLLAQPFGWALGAFLAWAMVTAFSSDLYSIPLVLNRDTFGFASVVALAAAIVSVLAVRRRIDTMNLVSVMKTRE</sequence>
<evidence type="ECO:0000256" key="1">
    <source>
        <dbReference type="ARBA" id="ARBA00004651"/>
    </source>
</evidence>
<comment type="similarity">
    <text evidence="2">Belongs to the ABC-4 integral membrane protein family. LolC/E subfamily.</text>
</comment>
<evidence type="ECO:0000313" key="11">
    <source>
        <dbReference type="Proteomes" id="UP000291301"/>
    </source>
</evidence>
<evidence type="ECO:0000259" key="8">
    <source>
        <dbReference type="Pfam" id="PF02687"/>
    </source>
</evidence>
<feature type="transmembrane region" description="Helical" evidence="7">
    <location>
        <begin position="312"/>
        <end position="337"/>
    </location>
</feature>